<dbReference type="GO" id="GO:0003677">
    <property type="term" value="F:DNA binding"/>
    <property type="evidence" value="ECO:0007669"/>
    <property type="project" value="InterPro"/>
</dbReference>
<gene>
    <name evidence="2" type="ORF">MiSe_46860</name>
</gene>
<dbReference type="Proteomes" id="UP001050975">
    <property type="component" value="Unassembled WGS sequence"/>
</dbReference>
<dbReference type="PROSITE" id="PS50943">
    <property type="entry name" value="HTH_CROC1"/>
    <property type="match status" value="1"/>
</dbReference>
<comment type="caution">
    <text evidence="2">The sequence shown here is derived from an EMBL/GenBank/DDBJ whole genome shotgun (WGS) entry which is preliminary data.</text>
</comment>
<dbReference type="InterPro" id="IPR010982">
    <property type="entry name" value="Lambda_DNA-bd_dom_sf"/>
</dbReference>
<dbReference type="CDD" id="cd00093">
    <property type="entry name" value="HTH_XRE"/>
    <property type="match status" value="1"/>
</dbReference>
<dbReference type="SUPFAM" id="SSF47413">
    <property type="entry name" value="lambda repressor-like DNA-binding domains"/>
    <property type="match status" value="1"/>
</dbReference>
<dbReference type="EMBL" id="BLAY01000077">
    <property type="protein sequence ID" value="GET39914.1"/>
    <property type="molecule type" value="Genomic_DNA"/>
</dbReference>
<evidence type="ECO:0000313" key="3">
    <source>
        <dbReference type="Proteomes" id="UP001050975"/>
    </source>
</evidence>
<feature type="domain" description="HTH cro/C1-type" evidence="1">
    <location>
        <begin position="47"/>
        <end position="89"/>
    </location>
</feature>
<evidence type="ECO:0000313" key="2">
    <source>
        <dbReference type="EMBL" id="GET39914.1"/>
    </source>
</evidence>
<proteinExistence type="predicted"/>
<organism evidence="2 3">
    <name type="scientific">Microseira wollei NIES-4236</name>
    <dbReference type="NCBI Taxonomy" id="2530354"/>
    <lineage>
        <taxon>Bacteria</taxon>
        <taxon>Bacillati</taxon>
        <taxon>Cyanobacteriota</taxon>
        <taxon>Cyanophyceae</taxon>
        <taxon>Oscillatoriophycideae</taxon>
        <taxon>Aerosakkonematales</taxon>
        <taxon>Aerosakkonemataceae</taxon>
        <taxon>Microseira</taxon>
    </lineage>
</organism>
<name>A0AAV3XHE4_9CYAN</name>
<accession>A0AAV3XHE4</accession>
<evidence type="ECO:0000259" key="1">
    <source>
        <dbReference type="PROSITE" id="PS50943"/>
    </source>
</evidence>
<dbReference type="RefSeq" id="WP_226585602.1">
    <property type="nucleotide sequence ID" value="NZ_BLAY01000077.1"/>
</dbReference>
<keyword evidence="3" id="KW-1185">Reference proteome</keyword>
<protein>
    <recommendedName>
        <fullName evidence="1">HTH cro/C1-type domain-containing protein</fullName>
    </recommendedName>
</protein>
<dbReference type="AlphaFoldDB" id="A0AAV3XHE4"/>
<sequence length="161" mass="18105">MSGLWRINSRSKKVQLVATMGKKPGIRVTPDRIETVKLAVDRLFHRQQDLADKVGLARSTVQAFLRGDRVSRLNFEEICVALHLDWEAIAEKPQPSAIAENEDNPTSYIDALVEQVSQNLHDKIQTLYGQIKPLDICQPIHIENLCVNVNIVVRSNPVASE</sequence>
<dbReference type="InterPro" id="IPR001387">
    <property type="entry name" value="Cro/C1-type_HTH"/>
</dbReference>
<reference evidence="2" key="1">
    <citation type="submission" date="2019-10" db="EMBL/GenBank/DDBJ databases">
        <title>Draft genome sequece of Microseira wollei NIES-4236.</title>
        <authorList>
            <person name="Yamaguchi H."/>
            <person name="Suzuki S."/>
            <person name="Kawachi M."/>
        </authorList>
    </citation>
    <scope>NUCLEOTIDE SEQUENCE</scope>
    <source>
        <strain evidence="2">NIES-4236</strain>
    </source>
</reference>